<evidence type="ECO:0000256" key="2">
    <source>
        <dbReference type="SAM" id="Phobius"/>
    </source>
</evidence>
<evidence type="ECO:0000313" key="4">
    <source>
        <dbReference type="Proteomes" id="UP000613580"/>
    </source>
</evidence>
<feature type="region of interest" description="Disordered" evidence="1">
    <location>
        <begin position="1"/>
        <end position="29"/>
    </location>
</feature>
<organism evidence="3 4">
    <name type="scientific">Mycena chlorophos</name>
    <name type="common">Agaric fungus</name>
    <name type="synonym">Agaricus chlorophos</name>
    <dbReference type="NCBI Taxonomy" id="658473"/>
    <lineage>
        <taxon>Eukaryota</taxon>
        <taxon>Fungi</taxon>
        <taxon>Dikarya</taxon>
        <taxon>Basidiomycota</taxon>
        <taxon>Agaricomycotina</taxon>
        <taxon>Agaricomycetes</taxon>
        <taxon>Agaricomycetidae</taxon>
        <taxon>Agaricales</taxon>
        <taxon>Marasmiineae</taxon>
        <taxon>Mycenaceae</taxon>
        <taxon>Mycena</taxon>
    </lineage>
</organism>
<evidence type="ECO:0000256" key="1">
    <source>
        <dbReference type="SAM" id="MobiDB-lite"/>
    </source>
</evidence>
<gene>
    <name evidence="3" type="ORF">HMN09_00662800</name>
</gene>
<dbReference type="Proteomes" id="UP000613580">
    <property type="component" value="Unassembled WGS sequence"/>
</dbReference>
<reference evidence="3" key="1">
    <citation type="submission" date="2020-05" db="EMBL/GenBank/DDBJ databases">
        <title>Mycena genomes resolve the evolution of fungal bioluminescence.</title>
        <authorList>
            <person name="Tsai I.J."/>
        </authorList>
    </citation>
    <scope>NUCLEOTIDE SEQUENCE</scope>
    <source>
        <strain evidence="3">110903Hualien_Pintung</strain>
    </source>
</reference>
<feature type="compositionally biased region" description="Polar residues" evidence="1">
    <location>
        <begin position="10"/>
        <end position="22"/>
    </location>
</feature>
<accession>A0A8H6SZ89</accession>
<keyword evidence="2" id="KW-0472">Membrane</keyword>
<keyword evidence="2" id="KW-1133">Transmembrane helix</keyword>
<dbReference type="EMBL" id="JACAZE010000008">
    <property type="protein sequence ID" value="KAF7308151.1"/>
    <property type="molecule type" value="Genomic_DNA"/>
</dbReference>
<feature type="transmembrane region" description="Helical" evidence="2">
    <location>
        <begin position="36"/>
        <end position="58"/>
    </location>
</feature>
<sequence length="166" mass="16878">MLSPLEPRQTYLTGTGPETGTDSSSPNSDSYSGAKIGIAVGGGVVGFLVLVGILSAIVSSGNRRNPQMYAPGPGGAALPLPRPRPLVRTRTLDGISLANIPARAPAQTPHVDGAALAAIGQPLDSFNATDSAPMPGPRSVNDSEVPPLATDSDPPPYSDSRPTETI</sequence>
<feature type="region of interest" description="Disordered" evidence="1">
    <location>
        <begin position="125"/>
        <end position="166"/>
    </location>
</feature>
<proteinExistence type="predicted"/>
<comment type="caution">
    <text evidence="3">The sequence shown here is derived from an EMBL/GenBank/DDBJ whole genome shotgun (WGS) entry which is preliminary data.</text>
</comment>
<keyword evidence="4" id="KW-1185">Reference proteome</keyword>
<evidence type="ECO:0000313" key="3">
    <source>
        <dbReference type="EMBL" id="KAF7308151.1"/>
    </source>
</evidence>
<keyword evidence="2" id="KW-0812">Transmembrane</keyword>
<dbReference type="AlphaFoldDB" id="A0A8H6SZ89"/>
<protein>
    <submittedName>
        <fullName evidence="3">Uncharacterized protein</fullName>
    </submittedName>
</protein>
<feature type="region of interest" description="Disordered" evidence="1">
    <location>
        <begin position="62"/>
        <end position="83"/>
    </location>
</feature>
<name>A0A8H6SZ89_MYCCL</name>